<keyword evidence="3" id="KW-1185">Reference proteome</keyword>
<reference evidence="2 3" key="1">
    <citation type="submission" date="2020-07" db="EMBL/GenBank/DDBJ databases">
        <title>Comparative genomics of pyrophilous fungi reveals a link between fire events and developmental genes.</title>
        <authorList>
            <consortium name="DOE Joint Genome Institute"/>
            <person name="Steindorff A.S."/>
            <person name="Carver A."/>
            <person name="Calhoun S."/>
            <person name="Stillman K."/>
            <person name="Liu H."/>
            <person name="Lipzen A."/>
            <person name="Pangilinan J."/>
            <person name="Labutti K."/>
            <person name="Bruns T.D."/>
            <person name="Grigoriev I.V."/>
        </authorList>
    </citation>
    <scope>NUCLEOTIDE SEQUENCE [LARGE SCALE GENOMIC DNA]</scope>
    <source>
        <strain evidence="2 3">CBS 144469</strain>
    </source>
</reference>
<feature type="compositionally biased region" description="Basic and acidic residues" evidence="1">
    <location>
        <begin position="69"/>
        <end position="81"/>
    </location>
</feature>
<comment type="caution">
    <text evidence="2">The sequence shown here is derived from an EMBL/GenBank/DDBJ whole genome shotgun (WGS) entry which is preliminary data.</text>
</comment>
<dbReference type="Proteomes" id="UP000521943">
    <property type="component" value="Unassembled WGS sequence"/>
</dbReference>
<feature type="region of interest" description="Disordered" evidence="1">
    <location>
        <begin position="319"/>
        <end position="399"/>
    </location>
</feature>
<feature type="compositionally biased region" description="Basic residues" evidence="1">
    <location>
        <begin position="126"/>
        <end position="139"/>
    </location>
</feature>
<feature type="compositionally biased region" description="Basic and acidic residues" evidence="1">
    <location>
        <begin position="159"/>
        <end position="179"/>
    </location>
</feature>
<protein>
    <submittedName>
        <fullName evidence="2">Uncharacterized protein</fullName>
    </submittedName>
</protein>
<name>A0A8H6H754_9AGAR</name>
<feature type="compositionally biased region" description="Basic and acidic residues" evidence="1">
    <location>
        <begin position="113"/>
        <end position="125"/>
    </location>
</feature>
<feature type="compositionally biased region" description="Basic and acidic residues" evidence="1">
    <location>
        <begin position="278"/>
        <end position="296"/>
    </location>
</feature>
<accession>A0A8H6H754</accession>
<feature type="compositionally biased region" description="Polar residues" evidence="1">
    <location>
        <begin position="41"/>
        <end position="52"/>
    </location>
</feature>
<feature type="compositionally biased region" description="Basic residues" evidence="1">
    <location>
        <begin position="198"/>
        <end position="232"/>
    </location>
</feature>
<organism evidence="2 3">
    <name type="scientific">Ephemerocybe angulata</name>
    <dbReference type="NCBI Taxonomy" id="980116"/>
    <lineage>
        <taxon>Eukaryota</taxon>
        <taxon>Fungi</taxon>
        <taxon>Dikarya</taxon>
        <taxon>Basidiomycota</taxon>
        <taxon>Agaricomycotina</taxon>
        <taxon>Agaricomycetes</taxon>
        <taxon>Agaricomycetidae</taxon>
        <taxon>Agaricales</taxon>
        <taxon>Agaricineae</taxon>
        <taxon>Psathyrellaceae</taxon>
        <taxon>Ephemerocybe</taxon>
    </lineage>
</organism>
<dbReference type="AlphaFoldDB" id="A0A8H6H754"/>
<sequence length="525" mass="59620">MYRAAGTNTQPPATNKTKEVTNTTTHHAHHLRRPQPESRTPDLQTHSPSGRTDGTMRGIDTSSNTLSMGRDRSSWGTRRADPVAMGTERNVERERKEKRNSEEGRTTARKTKRDRDPRARNEPHIAHNRRPQVHSHKTNRAPGANPQWALKHQTPEPNNENKWKDGRRKERELGRRGIDGTRNVAHKAHERVRNEMKRKAKRRTPKRATKHNRKSVGSRANRRGTNGRRSTKRSNQTTKTNGKVGEIRPPERPSTTDGAVRSRYSQTKDAITRGRRLGSCDRCRPPEEDEGGDRAIQHEIGAVARRRRRTCKANGIAASAVRRDAERSWKRRNKSQEEDRRKRRAQANVEGRKIRSRRTDENREGRGEERDDDSPATATVRVRGRRRGGRGRGGDGALGELDLVERGLGSRFGARSACSDCAMERMGRLDRRWGRDALGVAREPDGAEMATAEFVRDGVPSVAEDIADLDGDNNTPPRIQTRLGRFLHTDTLISKDLIDTECSDCRLSMSASQWRFEEVKQRDLI</sequence>
<feature type="compositionally biased region" description="Polar residues" evidence="1">
    <location>
        <begin position="1"/>
        <end position="13"/>
    </location>
</feature>
<feature type="region of interest" description="Disordered" evidence="1">
    <location>
        <begin position="1"/>
        <end position="296"/>
    </location>
</feature>
<proteinExistence type="predicted"/>
<dbReference type="EMBL" id="JACGCI010000222">
    <property type="protein sequence ID" value="KAF6741689.1"/>
    <property type="molecule type" value="Genomic_DNA"/>
</dbReference>
<feature type="compositionally biased region" description="Polar residues" evidence="1">
    <location>
        <begin position="253"/>
        <end position="269"/>
    </location>
</feature>
<evidence type="ECO:0000256" key="1">
    <source>
        <dbReference type="SAM" id="MobiDB-lite"/>
    </source>
</evidence>
<evidence type="ECO:0000313" key="3">
    <source>
        <dbReference type="Proteomes" id="UP000521943"/>
    </source>
</evidence>
<gene>
    <name evidence="2" type="ORF">DFP72DRAFT_861635</name>
</gene>
<evidence type="ECO:0000313" key="2">
    <source>
        <dbReference type="EMBL" id="KAF6741689.1"/>
    </source>
</evidence>
<feature type="compositionally biased region" description="Basic and acidic residues" evidence="1">
    <location>
        <begin position="89"/>
        <end position="106"/>
    </location>
</feature>
<feature type="compositionally biased region" description="Basic and acidic residues" evidence="1">
    <location>
        <begin position="350"/>
        <end position="369"/>
    </location>
</feature>
<feature type="compositionally biased region" description="Basic and acidic residues" evidence="1">
    <location>
        <begin position="321"/>
        <end position="340"/>
    </location>
</feature>